<feature type="transmembrane region" description="Helical" evidence="1">
    <location>
        <begin position="80"/>
        <end position="99"/>
    </location>
</feature>
<evidence type="ECO:0000313" key="2">
    <source>
        <dbReference type="EMBL" id="SHG95976.1"/>
    </source>
</evidence>
<dbReference type="Proteomes" id="UP000184520">
    <property type="component" value="Unassembled WGS sequence"/>
</dbReference>
<reference evidence="3" key="1">
    <citation type="submission" date="2016-11" db="EMBL/GenBank/DDBJ databases">
        <authorList>
            <person name="Varghese N."/>
            <person name="Submissions S."/>
        </authorList>
    </citation>
    <scope>NUCLEOTIDE SEQUENCE [LARGE SCALE GENOMIC DNA]</scope>
    <source>
        <strain evidence="3">CGMCC 1.8995</strain>
    </source>
</reference>
<dbReference type="STRING" id="634436.SAMN05216361_3444"/>
<accession>A0A1M5P2C6</accession>
<keyword evidence="1" id="KW-0472">Membrane</keyword>
<protein>
    <submittedName>
        <fullName evidence="2">Uncharacterized protein</fullName>
    </submittedName>
</protein>
<sequence>MEFIQKKRGVKQTFTLRDDHFNFAYEDKSGSGDIDLNYVDLPQKSSVSIEQNEWLRNVGLLWIALGVAQIGWAIFNDLSLSGKGFWLMVGMACVLWAHFSKTRYSVFRTERGNVLVMQNKQHQQIVETLHARRKAQLLDWYGDVNPDNELENEIRKFQWLVEQDVMTQAESEQKIAQAQLLHNSQYESTETKLN</sequence>
<keyword evidence="1" id="KW-1133">Transmembrane helix</keyword>
<dbReference type="OrthoDB" id="5982841at2"/>
<organism evidence="2 3">
    <name type="scientific">Marisediminitalea aggregata</name>
    <dbReference type="NCBI Taxonomy" id="634436"/>
    <lineage>
        <taxon>Bacteria</taxon>
        <taxon>Pseudomonadati</taxon>
        <taxon>Pseudomonadota</taxon>
        <taxon>Gammaproteobacteria</taxon>
        <taxon>Alteromonadales</taxon>
        <taxon>Alteromonadaceae</taxon>
        <taxon>Marisediminitalea</taxon>
    </lineage>
</organism>
<dbReference type="AlphaFoldDB" id="A0A1M5P2C6"/>
<dbReference type="EMBL" id="FQWD01000005">
    <property type="protein sequence ID" value="SHG95976.1"/>
    <property type="molecule type" value="Genomic_DNA"/>
</dbReference>
<name>A0A1M5P2C6_9ALTE</name>
<gene>
    <name evidence="2" type="ORF">SAMN05216361_3444</name>
</gene>
<dbReference type="RefSeq" id="WP_073324380.1">
    <property type="nucleotide sequence ID" value="NZ_FQWD01000005.1"/>
</dbReference>
<keyword evidence="3" id="KW-1185">Reference proteome</keyword>
<keyword evidence="1" id="KW-0812">Transmembrane</keyword>
<evidence type="ECO:0000256" key="1">
    <source>
        <dbReference type="SAM" id="Phobius"/>
    </source>
</evidence>
<feature type="transmembrane region" description="Helical" evidence="1">
    <location>
        <begin position="54"/>
        <end position="74"/>
    </location>
</feature>
<evidence type="ECO:0000313" key="3">
    <source>
        <dbReference type="Proteomes" id="UP000184520"/>
    </source>
</evidence>
<proteinExistence type="predicted"/>